<protein>
    <submittedName>
        <fullName evidence="1">Uncharacterized protein</fullName>
    </submittedName>
</protein>
<comment type="caution">
    <text evidence="1">The sequence shown here is derived from an EMBL/GenBank/DDBJ whole genome shotgun (WGS) entry which is preliminary data.</text>
</comment>
<keyword evidence="2" id="KW-1185">Reference proteome</keyword>
<proteinExistence type="predicted"/>
<evidence type="ECO:0000313" key="2">
    <source>
        <dbReference type="Proteomes" id="UP000320857"/>
    </source>
</evidence>
<organism evidence="1 2">
    <name type="scientific">Streptomyces alkaliterrae</name>
    <dbReference type="NCBI Taxonomy" id="2213162"/>
    <lineage>
        <taxon>Bacteria</taxon>
        <taxon>Bacillati</taxon>
        <taxon>Actinomycetota</taxon>
        <taxon>Actinomycetes</taxon>
        <taxon>Kitasatosporales</taxon>
        <taxon>Streptomycetaceae</taxon>
        <taxon>Streptomyces</taxon>
    </lineage>
</organism>
<dbReference type="EMBL" id="VJYK02000225">
    <property type="protein sequence ID" value="MQS03981.1"/>
    <property type="molecule type" value="Genomic_DNA"/>
</dbReference>
<name>A0A5P0YUJ6_9ACTN</name>
<accession>A0A5P0YUJ6</accession>
<reference evidence="1 2" key="1">
    <citation type="submission" date="2019-10" db="EMBL/GenBank/DDBJ databases">
        <title>Streptomyces sp. nov., a novel actinobacterium isolated from alkaline environment.</title>
        <authorList>
            <person name="Golinska P."/>
        </authorList>
    </citation>
    <scope>NUCLEOTIDE SEQUENCE [LARGE SCALE GENOMIC DNA]</scope>
    <source>
        <strain evidence="1 2">OF1</strain>
    </source>
</reference>
<evidence type="ECO:0000313" key="1">
    <source>
        <dbReference type="EMBL" id="MQS03981.1"/>
    </source>
</evidence>
<dbReference type="AlphaFoldDB" id="A0A5P0YUJ6"/>
<gene>
    <name evidence="1" type="ORF">FNX44_019305</name>
</gene>
<dbReference type="Proteomes" id="UP000320857">
    <property type="component" value="Unassembled WGS sequence"/>
</dbReference>
<sequence length="63" mass="6866">MSPDAHLLLHRARAVELRAEACAVRRVDPRRAALAGIRVRFGWTLVAVGLRLATGPRAVVAVR</sequence>